<evidence type="ECO:0000256" key="11">
    <source>
        <dbReference type="SAM" id="MobiDB-lite"/>
    </source>
</evidence>
<dbReference type="InParanoid" id="A0A1C7N0S2"/>
<evidence type="ECO:0000256" key="3">
    <source>
        <dbReference type="ARBA" id="ARBA00022454"/>
    </source>
</evidence>
<dbReference type="PANTHER" id="PTHR28670:SF1">
    <property type="entry name" value="UV-STIMULATED SCAFFOLD PROTEIN A"/>
    <property type="match status" value="1"/>
</dbReference>
<dbReference type="Pfam" id="PF20867">
    <property type="entry name" value="UVSSA_N"/>
    <property type="match status" value="1"/>
</dbReference>
<dbReference type="STRING" id="101091.A0A1C7N0S2"/>
<proteinExistence type="inferred from homology"/>
<dbReference type="GO" id="GO:0000993">
    <property type="term" value="F:RNA polymerase II complex binding"/>
    <property type="evidence" value="ECO:0007669"/>
    <property type="project" value="TreeGrafter"/>
</dbReference>
<dbReference type="AlphaFoldDB" id="A0A1C7N0S2"/>
<keyword evidence="8 10" id="KW-0175">Coiled coil</keyword>
<dbReference type="GO" id="GO:0008270">
    <property type="term" value="F:zinc ion binding"/>
    <property type="evidence" value="ECO:0007669"/>
    <property type="project" value="UniProtKB-KW"/>
</dbReference>
<evidence type="ECO:0000256" key="1">
    <source>
        <dbReference type="ARBA" id="ARBA00004286"/>
    </source>
</evidence>
<name>A0A1C7N0S2_9FUNG</name>
<dbReference type="PANTHER" id="PTHR28670">
    <property type="entry name" value="UV-STIMULATED SCAFFOLD PROTEIN A"/>
    <property type="match status" value="1"/>
</dbReference>
<accession>A0A1C7N0S2</accession>
<keyword evidence="5" id="KW-0227">DNA damage</keyword>
<evidence type="ECO:0000256" key="6">
    <source>
        <dbReference type="ARBA" id="ARBA00022771"/>
    </source>
</evidence>
<keyword evidence="9" id="KW-0234">DNA repair</keyword>
<dbReference type="GO" id="GO:0005694">
    <property type="term" value="C:chromosome"/>
    <property type="evidence" value="ECO:0007669"/>
    <property type="project" value="UniProtKB-SubCell"/>
</dbReference>
<dbReference type="InterPro" id="IPR018610">
    <property type="entry name" value="UVSSA"/>
</dbReference>
<evidence type="ECO:0000256" key="5">
    <source>
        <dbReference type="ARBA" id="ARBA00022763"/>
    </source>
</evidence>
<evidence type="ECO:0000313" key="13">
    <source>
        <dbReference type="EMBL" id="OBZ82710.1"/>
    </source>
</evidence>
<feature type="region of interest" description="Disordered" evidence="11">
    <location>
        <begin position="539"/>
        <end position="558"/>
    </location>
</feature>
<evidence type="ECO:0000256" key="7">
    <source>
        <dbReference type="ARBA" id="ARBA00022833"/>
    </source>
</evidence>
<keyword evidence="4" id="KW-0479">Metal-binding</keyword>
<reference evidence="13 14" key="1">
    <citation type="submission" date="2016-03" db="EMBL/GenBank/DDBJ databases">
        <title>Choanephora cucurbitarum.</title>
        <authorList>
            <person name="Min B."/>
            <person name="Park H."/>
            <person name="Park J.-H."/>
            <person name="Shin H.-D."/>
            <person name="Choi I.-G."/>
        </authorList>
    </citation>
    <scope>NUCLEOTIDE SEQUENCE [LARGE SCALE GENOMIC DNA]</scope>
    <source>
        <strain evidence="13 14">KUS-F28377</strain>
    </source>
</reference>
<comment type="caution">
    <text evidence="13">The sequence shown here is derived from an EMBL/GenBank/DDBJ whole genome shotgun (WGS) entry which is preliminary data.</text>
</comment>
<dbReference type="GO" id="GO:0006283">
    <property type="term" value="P:transcription-coupled nucleotide-excision repair"/>
    <property type="evidence" value="ECO:0007669"/>
    <property type="project" value="TreeGrafter"/>
</dbReference>
<evidence type="ECO:0000313" key="14">
    <source>
        <dbReference type="Proteomes" id="UP000093000"/>
    </source>
</evidence>
<comment type="similarity">
    <text evidence="2">Belongs to the UVSSA family.</text>
</comment>
<organism evidence="13 14">
    <name type="scientific">Choanephora cucurbitarum</name>
    <dbReference type="NCBI Taxonomy" id="101091"/>
    <lineage>
        <taxon>Eukaryota</taxon>
        <taxon>Fungi</taxon>
        <taxon>Fungi incertae sedis</taxon>
        <taxon>Mucoromycota</taxon>
        <taxon>Mucoromycotina</taxon>
        <taxon>Mucoromycetes</taxon>
        <taxon>Mucorales</taxon>
        <taxon>Mucorineae</taxon>
        <taxon>Choanephoraceae</taxon>
        <taxon>Choanephoroideae</taxon>
        <taxon>Choanephora</taxon>
    </lineage>
</organism>
<dbReference type="InterPro" id="IPR049431">
    <property type="entry name" value="UVSSA_C"/>
</dbReference>
<comment type="subcellular location">
    <subcellularLocation>
        <location evidence="1">Chromosome</location>
    </subcellularLocation>
</comment>
<feature type="coiled-coil region" evidence="10">
    <location>
        <begin position="169"/>
        <end position="196"/>
    </location>
</feature>
<keyword evidence="3" id="KW-0158">Chromosome</keyword>
<evidence type="ECO:0000256" key="8">
    <source>
        <dbReference type="ARBA" id="ARBA00023054"/>
    </source>
</evidence>
<evidence type="ECO:0000256" key="4">
    <source>
        <dbReference type="ARBA" id="ARBA00022723"/>
    </source>
</evidence>
<dbReference type="InterPro" id="IPR049408">
    <property type="entry name" value="UVSSA_N_a-solenoid_rpt"/>
</dbReference>
<evidence type="ECO:0000256" key="2">
    <source>
        <dbReference type="ARBA" id="ARBA00009240"/>
    </source>
</evidence>
<gene>
    <name evidence="13" type="primary">UVSSA</name>
    <name evidence="13" type="ORF">A0J61_09240</name>
</gene>
<dbReference type="GO" id="GO:0009411">
    <property type="term" value="P:response to UV"/>
    <property type="evidence" value="ECO:0007669"/>
    <property type="project" value="InterPro"/>
</dbReference>
<sequence length="631" mass="73552">MDNVEKIGQLIKQITETGEWELERDKLKTIKSFCKQNDGHVQMTFDCIMVQLRKKHAQIRYASVQLIEQLFERSRYFRDALTEDFPVFTQLTLGVQGKKLPPPVQVAKKLKQYATALIKAWYVRYGQTYRQLSIAYDFLMDHGFLDQSVSLASIHANQQTSSNVQARRKAVHESRLNELKQEMKDHMELIEDNLTQMEGCFEILIPKNTAQQDNLDFDALLNGEADQPHRDYKDQIISHGLGSNRYKITIDLSASSLMEDIKETEENTIVFDQLRELYTLSLKHATQLNHWIHSLMKIEFFDKQKELRELTRLKEKVSDALKKCRLLDIQPIQPREKPNQLQNIEEEEDDEYADELFEEVDMKAASKNTDGKAISSSKLPPLQRIFPLSYDPNMMEDATYSTPISNTPSTLETKGKEKLDSEKEALFKQAPVVEWGDDLYYWDKDHVQFNTSGIERDHRFMGTGEGTHEIPKHLLEELRKRPIYYKSEAPKQLQACKHPLRNGGLCPRKDLVTCPFHGKIIPRDDTGLPLDEREREKAIQEQQDKEEEYGAPTKPPDPQVMKNLWELLEIDPPANKTKKKKKSALIDIRKKPDNPYTRLNRQINSTKTRKMAQEALEYEREMRLRNKKADM</sequence>
<keyword evidence="14" id="KW-1185">Reference proteome</keyword>
<dbReference type="OrthoDB" id="5594015at2759"/>
<dbReference type="EMBL" id="LUGH01000806">
    <property type="protein sequence ID" value="OBZ82710.1"/>
    <property type="molecule type" value="Genomic_DNA"/>
</dbReference>
<keyword evidence="6" id="KW-0863">Zinc-finger</keyword>
<evidence type="ECO:0000259" key="12">
    <source>
        <dbReference type="Pfam" id="PF09740"/>
    </source>
</evidence>
<feature type="domain" description="UV-stimulated scaffold protein A C-terminal" evidence="12">
    <location>
        <begin position="428"/>
        <end position="531"/>
    </location>
</feature>
<evidence type="ECO:0000256" key="10">
    <source>
        <dbReference type="SAM" id="Coils"/>
    </source>
</evidence>
<dbReference type="Pfam" id="PF09740">
    <property type="entry name" value="DUF2043"/>
    <property type="match status" value="1"/>
</dbReference>
<keyword evidence="7" id="KW-0862">Zinc</keyword>
<dbReference type="Proteomes" id="UP000093000">
    <property type="component" value="Unassembled WGS sequence"/>
</dbReference>
<protein>
    <submittedName>
        <fullName evidence="13">UV-stimulated scaffold protein A</fullName>
    </submittedName>
</protein>
<evidence type="ECO:0000256" key="9">
    <source>
        <dbReference type="ARBA" id="ARBA00023204"/>
    </source>
</evidence>